<sequence>MTFLEFHQLISQDLLIYSWIRKNFSLTYQELEVGKELKLQHGQLIIMEKGLIIQENLGKKATIQRVFADQRIIYTTASVLSLSALENTTYSILSTDELFEKLDAHNLLSNFFLQIAEDFERSLEWQREIMSADPEERVEKVLMKIINRYELNAAHNPEFPRWLKIYVLAKLAKCSVSTTSGIINGLADKGTINVKTTPWLLMQDLEVKCVS</sequence>
<evidence type="ECO:0000313" key="2">
    <source>
        <dbReference type="Proteomes" id="UP000572016"/>
    </source>
</evidence>
<evidence type="ECO:0000313" key="1">
    <source>
        <dbReference type="EMBL" id="MBC2330430.1"/>
    </source>
</evidence>
<reference evidence="1 2" key="1">
    <citation type="submission" date="2020-03" db="EMBL/GenBank/DDBJ databases">
        <title>Soil Listeria distribution.</title>
        <authorList>
            <person name="Liao J."/>
            <person name="Wiedmann M."/>
        </authorList>
    </citation>
    <scope>NUCLEOTIDE SEQUENCE [LARGE SCALE GENOMIC DNA]</scope>
    <source>
        <strain evidence="1 2">FSL L7-0020</strain>
    </source>
</reference>
<protein>
    <submittedName>
        <fullName evidence="1">Crp/Fnr family transcriptional regulator</fullName>
    </submittedName>
</protein>
<dbReference type="EMBL" id="JAATOD010000003">
    <property type="protein sequence ID" value="MBC2330430.1"/>
    <property type="molecule type" value="Genomic_DNA"/>
</dbReference>
<dbReference type="AlphaFoldDB" id="A0A7X1DP06"/>
<name>A0A7X1DP06_9LIST</name>
<comment type="caution">
    <text evidence="1">The sequence shown here is derived from an EMBL/GenBank/DDBJ whole genome shotgun (WGS) entry which is preliminary data.</text>
</comment>
<dbReference type="RefSeq" id="WP_185638989.1">
    <property type="nucleotide sequence ID" value="NZ_JAATOD010000003.1"/>
</dbReference>
<dbReference type="Proteomes" id="UP000572016">
    <property type="component" value="Unassembled WGS sequence"/>
</dbReference>
<gene>
    <name evidence="1" type="ORF">HCX62_10340</name>
</gene>
<accession>A0A7X1DP06</accession>
<dbReference type="Gene3D" id="2.60.120.10">
    <property type="entry name" value="Jelly Rolls"/>
    <property type="match status" value="1"/>
</dbReference>
<organism evidence="1 2">
    <name type="scientific">Listeria swaminathanii</name>
    <dbReference type="NCBI Taxonomy" id="2713501"/>
    <lineage>
        <taxon>Bacteria</taxon>
        <taxon>Bacillati</taxon>
        <taxon>Bacillota</taxon>
        <taxon>Bacilli</taxon>
        <taxon>Bacillales</taxon>
        <taxon>Listeriaceae</taxon>
        <taxon>Listeria</taxon>
    </lineage>
</organism>
<proteinExistence type="predicted"/>
<dbReference type="InterPro" id="IPR014710">
    <property type="entry name" value="RmlC-like_jellyroll"/>
</dbReference>